<gene>
    <name evidence="7" type="ORF">C8A05DRAFT_43942</name>
</gene>
<evidence type="ECO:0000313" key="7">
    <source>
        <dbReference type="EMBL" id="KAK3902700.1"/>
    </source>
</evidence>
<dbReference type="Pfam" id="PF00067">
    <property type="entry name" value="p450"/>
    <property type="match status" value="1"/>
</dbReference>
<accession>A0AAN6MLL2</accession>
<evidence type="ECO:0000256" key="1">
    <source>
        <dbReference type="ARBA" id="ARBA00001971"/>
    </source>
</evidence>
<reference evidence="7" key="2">
    <citation type="submission" date="2023-05" db="EMBL/GenBank/DDBJ databases">
        <authorList>
            <consortium name="Lawrence Berkeley National Laboratory"/>
            <person name="Steindorff A."/>
            <person name="Hensen N."/>
            <person name="Bonometti L."/>
            <person name="Westerberg I."/>
            <person name="Brannstrom I.O."/>
            <person name="Guillou S."/>
            <person name="Cros-Aarteil S."/>
            <person name="Calhoun S."/>
            <person name="Haridas S."/>
            <person name="Kuo A."/>
            <person name="Mondo S."/>
            <person name="Pangilinan J."/>
            <person name="Riley R."/>
            <person name="Labutti K."/>
            <person name="Andreopoulos B."/>
            <person name="Lipzen A."/>
            <person name="Chen C."/>
            <person name="Yanf M."/>
            <person name="Daum C."/>
            <person name="Ng V."/>
            <person name="Clum A."/>
            <person name="Ohm R."/>
            <person name="Martin F."/>
            <person name="Silar P."/>
            <person name="Natvig D."/>
            <person name="Lalanne C."/>
            <person name="Gautier V."/>
            <person name="Ament-Velasquez S.L."/>
            <person name="Kruys A."/>
            <person name="Hutchinson M.I."/>
            <person name="Powell A.J."/>
            <person name="Barry K."/>
            <person name="Miller A.N."/>
            <person name="Grigoriev I.V."/>
            <person name="Debuchy R."/>
            <person name="Gladieux P."/>
            <person name="Thoren M.H."/>
            <person name="Johannesson H."/>
        </authorList>
    </citation>
    <scope>NUCLEOTIDE SEQUENCE</scope>
    <source>
        <strain evidence="7">CBS 103.79</strain>
    </source>
</reference>
<comment type="caution">
    <text evidence="7">The sequence shown here is derived from an EMBL/GenBank/DDBJ whole genome shotgun (WGS) entry which is preliminary data.</text>
</comment>
<keyword evidence="5" id="KW-0503">Monooxygenase</keyword>
<sequence>MFFLIAELLLLGALLTFLVYYIFLLPPKYPTNIPAVPFWVALIPFFKDVDQSDIFRAYIEQPLRTHGAVKLFFGAQWNILVHKPSYVAEILKDDHIYQKSGNQKKIPHSVLAEFLGENIISSHGAAWKNFRSVVKPGLQRKFEVTKIADNGARLCALFKDAQLRAGAGGVAVQDLLQRYSVANCSEVLLQTDLGALASANAPINVLQSAVKREIFKPIFMNFPILDRFPFPSRTRARQVVNRFKDELRRAVAATQKHVSGTSTSSDGLGRRMIDARDSGQWTEKQLRDNLTVAFVAGQENPQLCMISTLYLLGKHPHAQAKLYAELQSRGVDPTNPDTETLQDMPYLTSVIYESLRLFPPIGQLVNRQASEDVLLGGDIVIPQGTYLGYNCSSTNRDPEAWGPTADAFDPSRWGESSVAIQKQYRSRRAKAEFISFHGGRRACLGEKFALLQMRVTLATLVREFTWGLDPTWIDRKTPDTRKPGRCSPAPMPLRAAGHRTELLRCQPLSCFAMEVSNQGVSFYHRFQGSFLSDEKGELLHCTGSRQQWLRDNWSSVNSNAHSSDAEVKVYQNWRAAQRNRTAVLVNTQLPHLGEAAFEDFFVQLILDQADLCCTGTRPAQGSDVEKVTESIVDLFDSYLRYQGKDDRWLAQGRAYFTERVRHFTAQNAVIEFCLPAFPCKSSNLDKVTGSDPDQGEELALQRLHGFVEAIEQVYEPGAKLWVISDGHVFSDCIGVDDADVDGYGEKLKVMNRAIGLRRGDTDRVGFKSLVDLFQLATVQLNEGLESLASRLNIPAIDHHVATKVTEEAELCRQVLMAGCAPQKSAVRARIDSKDAGITALYRGFSRFMLEDLEHHPHTRGMTRSQQKKLSSKVAFEMILLFDPTKVRAVEALSPDGELMTSLDLLHIPTPWHNSVVRLEGSDFVLVAKAKLARAALVAGSMTGGVVGGEEGRARFSLRRKEAIPTAPATTPPAAAAVVVVSSPEMAEVKAKKDTTVVVAVEVTAEAEDLNEKGVSPARPRRRATFSEKADAVVTAVVRRNTGSFSAAVPSQVPKHESWLGRLRWILSLFWPREL</sequence>
<evidence type="ECO:0000256" key="3">
    <source>
        <dbReference type="ARBA" id="ARBA00022723"/>
    </source>
</evidence>
<dbReference type="PRINTS" id="PR00465">
    <property type="entry name" value="EP450IV"/>
</dbReference>
<proteinExistence type="inferred from homology"/>
<keyword evidence="8" id="KW-1185">Reference proteome</keyword>
<dbReference type="GO" id="GO:0020037">
    <property type="term" value="F:heme binding"/>
    <property type="evidence" value="ECO:0007669"/>
    <property type="project" value="InterPro"/>
</dbReference>
<dbReference type="PANTHER" id="PTHR37285:SF5">
    <property type="entry name" value="SPORE WALL MATURATION PROTEIN DIT1"/>
    <property type="match status" value="1"/>
</dbReference>
<keyword evidence="3 6" id="KW-0479">Metal-binding</keyword>
<dbReference type="GO" id="GO:0005506">
    <property type="term" value="F:iron ion binding"/>
    <property type="evidence" value="ECO:0007669"/>
    <property type="project" value="InterPro"/>
</dbReference>
<evidence type="ECO:0000256" key="4">
    <source>
        <dbReference type="ARBA" id="ARBA00023004"/>
    </source>
</evidence>
<evidence type="ECO:0000256" key="6">
    <source>
        <dbReference type="PIRSR" id="PIRSR602403-1"/>
    </source>
</evidence>
<dbReference type="Proteomes" id="UP001303889">
    <property type="component" value="Unassembled WGS sequence"/>
</dbReference>
<evidence type="ECO:0000313" key="8">
    <source>
        <dbReference type="Proteomes" id="UP001303889"/>
    </source>
</evidence>
<dbReference type="PRINTS" id="PR00385">
    <property type="entry name" value="P450"/>
</dbReference>
<dbReference type="InterPro" id="IPR007817">
    <property type="entry name" value="Isocyanide_synthase_DIT1"/>
</dbReference>
<protein>
    <submittedName>
        <fullName evidence="7">Cytochrome P450</fullName>
    </submittedName>
</protein>
<dbReference type="SUPFAM" id="SSF48264">
    <property type="entry name" value="Cytochrome P450"/>
    <property type="match status" value="1"/>
</dbReference>
<keyword evidence="5" id="KW-0560">Oxidoreductase</keyword>
<organism evidence="7 8">
    <name type="scientific">Staphylotrichum tortipilum</name>
    <dbReference type="NCBI Taxonomy" id="2831512"/>
    <lineage>
        <taxon>Eukaryota</taxon>
        <taxon>Fungi</taxon>
        <taxon>Dikarya</taxon>
        <taxon>Ascomycota</taxon>
        <taxon>Pezizomycotina</taxon>
        <taxon>Sordariomycetes</taxon>
        <taxon>Sordariomycetidae</taxon>
        <taxon>Sordariales</taxon>
        <taxon>Chaetomiaceae</taxon>
        <taxon>Staphylotrichum</taxon>
    </lineage>
</organism>
<dbReference type="PROSITE" id="PS00086">
    <property type="entry name" value="CYTOCHROME_P450"/>
    <property type="match status" value="1"/>
</dbReference>
<comment type="similarity">
    <text evidence="2">Belongs to the cytochrome P450 family.</text>
</comment>
<evidence type="ECO:0000256" key="5">
    <source>
        <dbReference type="ARBA" id="ARBA00023033"/>
    </source>
</evidence>
<dbReference type="PANTHER" id="PTHR37285">
    <property type="entry name" value="SPORE WALL MATURATION PROTEIN DIT1"/>
    <property type="match status" value="1"/>
</dbReference>
<comment type="cofactor">
    <cofactor evidence="1 6">
        <name>heme</name>
        <dbReference type="ChEBI" id="CHEBI:30413"/>
    </cofactor>
</comment>
<name>A0AAN6MLL2_9PEZI</name>
<dbReference type="GO" id="GO:0004497">
    <property type="term" value="F:monooxygenase activity"/>
    <property type="evidence" value="ECO:0007669"/>
    <property type="project" value="UniProtKB-KW"/>
</dbReference>
<feature type="binding site" description="axial binding residue" evidence="6">
    <location>
        <position position="443"/>
    </location>
    <ligand>
        <name>heme</name>
        <dbReference type="ChEBI" id="CHEBI:30413"/>
    </ligand>
    <ligandPart>
        <name>Fe</name>
        <dbReference type="ChEBI" id="CHEBI:18248"/>
    </ligandPart>
</feature>
<dbReference type="InterPro" id="IPR002403">
    <property type="entry name" value="Cyt_P450_E_grp-IV"/>
</dbReference>
<dbReference type="InterPro" id="IPR017972">
    <property type="entry name" value="Cyt_P450_CS"/>
</dbReference>
<dbReference type="EMBL" id="MU855493">
    <property type="protein sequence ID" value="KAK3902700.1"/>
    <property type="molecule type" value="Genomic_DNA"/>
</dbReference>
<dbReference type="AlphaFoldDB" id="A0AAN6MLL2"/>
<reference evidence="7" key="1">
    <citation type="journal article" date="2023" name="Mol. Phylogenet. Evol.">
        <title>Genome-scale phylogeny and comparative genomics of the fungal order Sordariales.</title>
        <authorList>
            <person name="Hensen N."/>
            <person name="Bonometti L."/>
            <person name="Westerberg I."/>
            <person name="Brannstrom I.O."/>
            <person name="Guillou S."/>
            <person name="Cros-Aarteil S."/>
            <person name="Calhoun S."/>
            <person name="Haridas S."/>
            <person name="Kuo A."/>
            <person name="Mondo S."/>
            <person name="Pangilinan J."/>
            <person name="Riley R."/>
            <person name="LaButti K."/>
            <person name="Andreopoulos B."/>
            <person name="Lipzen A."/>
            <person name="Chen C."/>
            <person name="Yan M."/>
            <person name="Daum C."/>
            <person name="Ng V."/>
            <person name="Clum A."/>
            <person name="Steindorff A."/>
            <person name="Ohm R.A."/>
            <person name="Martin F."/>
            <person name="Silar P."/>
            <person name="Natvig D.O."/>
            <person name="Lalanne C."/>
            <person name="Gautier V."/>
            <person name="Ament-Velasquez S.L."/>
            <person name="Kruys A."/>
            <person name="Hutchinson M.I."/>
            <person name="Powell A.J."/>
            <person name="Barry K."/>
            <person name="Miller A.N."/>
            <person name="Grigoriev I.V."/>
            <person name="Debuchy R."/>
            <person name="Gladieux P."/>
            <person name="Hiltunen Thoren M."/>
            <person name="Johannesson H."/>
        </authorList>
    </citation>
    <scope>NUCLEOTIDE SEQUENCE</scope>
    <source>
        <strain evidence="7">CBS 103.79</strain>
    </source>
</reference>
<dbReference type="CDD" id="cd11070">
    <property type="entry name" value="CYP56-like"/>
    <property type="match status" value="1"/>
</dbReference>
<dbReference type="Pfam" id="PF05141">
    <property type="entry name" value="DIT1_PvcA"/>
    <property type="match status" value="1"/>
</dbReference>
<dbReference type="GO" id="GO:0016705">
    <property type="term" value="F:oxidoreductase activity, acting on paired donors, with incorporation or reduction of molecular oxygen"/>
    <property type="evidence" value="ECO:0007669"/>
    <property type="project" value="InterPro"/>
</dbReference>
<keyword evidence="6" id="KW-0349">Heme</keyword>
<evidence type="ECO:0000256" key="2">
    <source>
        <dbReference type="ARBA" id="ARBA00010617"/>
    </source>
</evidence>
<dbReference type="InterPro" id="IPR036396">
    <property type="entry name" value="Cyt_P450_sf"/>
</dbReference>
<dbReference type="InterPro" id="IPR001128">
    <property type="entry name" value="Cyt_P450"/>
</dbReference>
<keyword evidence="4 6" id="KW-0408">Iron</keyword>
<dbReference type="Gene3D" id="1.10.630.10">
    <property type="entry name" value="Cytochrome P450"/>
    <property type="match status" value="1"/>
</dbReference>